<evidence type="ECO:0000259" key="1">
    <source>
        <dbReference type="Pfam" id="PF00590"/>
    </source>
</evidence>
<dbReference type="InterPro" id="IPR014777">
    <property type="entry name" value="4pyrrole_Mease_sub1"/>
</dbReference>
<gene>
    <name evidence="2" type="ORF">IM816_01495</name>
</gene>
<dbReference type="CDD" id="cd19916">
    <property type="entry name" value="OphMA_like"/>
    <property type="match status" value="1"/>
</dbReference>
<protein>
    <recommendedName>
        <fullName evidence="1">Tetrapyrrole methylase domain-containing protein</fullName>
    </recommendedName>
</protein>
<evidence type="ECO:0000313" key="3">
    <source>
        <dbReference type="Proteomes" id="UP001056681"/>
    </source>
</evidence>
<dbReference type="SUPFAM" id="SSF53790">
    <property type="entry name" value="Tetrapyrrole methylase"/>
    <property type="match status" value="1"/>
</dbReference>
<organism evidence="2 3">
    <name type="scientific">Luteibacter flocculans</name>
    <dbReference type="NCBI Taxonomy" id="2780091"/>
    <lineage>
        <taxon>Bacteria</taxon>
        <taxon>Pseudomonadati</taxon>
        <taxon>Pseudomonadota</taxon>
        <taxon>Gammaproteobacteria</taxon>
        <taxon>Lysobacterales</taxon>
        <taxon>Rhodanobacteraceae</taxon>
        <taxon>Luteibacter</taxon>
    </lineage>
</organism>
<dbReference type="EMBL" id="CP063231">
    <property type="protein sequence ID" value="URL58826.1"/>
    <property type="molecule type" value="Genomic_DNA"/>
</dbReference>
<feature type="domain" description="Tetrapyrrole methylase" evidence="1">
    <location>
        <begin position="8"/>
        <end position="226"/>
    </location>
</feature>
<evidence type="ECO:0000313" key="2">
    <source>
        <dbReference type="EMBL" id="URL58826.1"/>
    </source>
</evidence>
<accession>A0ABY4T1K4</accession>
<keyword evidence="3" id="KW-1185">Reference proteome</keyword>
<name>A0ABY4T1K4_9GAMM</name>
<proteinExistence type="predicted"/>
<dbReference type="InterPro" id="IPR000878">
    <property type="entry name" value="4pyrrol_Mease"/>
</dbReference>
<dbReference type="Proteomes" id="UP001056681">
    <property type="component" value="Chromosome"/>
</dbReference>
<dbReference type="RefSeq" id="WP_250339506.1">
    <property type="nucleotide sequence ID" value="NZ_CP063231.1"/>
</dbReference>
<dbReference type="Gene3D" id="3.40.1010.10">
    <property type="entry name" value="Cobalt-precorrin-4 Transmethylase, Domain 1"/>
    <property type="match status" value="1"/>
</dbReference>
<dbReference type="InterPro" id="IPR035996">
    <property type="entry name" value="4pyrrol_Methylase_sf"/>
</dbReference>
<sequence length="266" mass="28991">MTAATAGTLTCVGLGMMLGSHLTPIARSQITAADVVFAGVSDGVVEQWVRRLHPDVRSLQPFYAEAKPRQATYRDMVEAMLTEVRAGRRVCGVFYGHPGVFAQAPHEAVARARAEGYVARMEPGISSEDCLYADLGLDPGRTGCQHFEATQFMLYRRSVDTSAWLVLWQVGIAGDLSGGRFDTEPRRLAVLVEVLSRHYPPTHEVVIYRAATLPFQTPRIERMPLGSVQDASLGMPDTLAIPPCTPLEPDLAIRARLAEFAASEAP</sequence>
<reference evidence="2" key="1">
    <citation type="submission" date="2020-10" db="EMBL/GenBank/DDBJ databases">
        <title>Whole-genome sequence of Luteibacter sp. EIF3.</title>
        <authorList>
            <person name="Friedrich I."/>
            <person name="Hertel R."/>
            <person name="Daniel R."/>
        </authorList>
    </citation>
    <scope>NUCLEOTIDE SEQUENCE</scope>
    <source>
        <strain evidence="2">EIF3</strain>
    </source>
</reference>
<dbReference type="Pfam" id="PF00590">
    <property type="entry name" value="TP_methylase"/>
    <property type="match status" value="1"/>
</dbReference>